<keyword evidence="2" id="KW-1185">Reference proteome</keyword>
<dbReference type="RefSeq" id="WP_095099647.1">
    <property type="nucleotide sequence ID" value="NZ_CAMIQD010000007.1"/>
</dbReference>
<name>A0A240CFJ6_SERFI</name>
<protein>
    <submittedName>
        <fullName evidence="1">Protein of uncharacterized function (DUF2531)</fullName>
    </submittedName>
</protein>
<sequence length="115" mass="12837">MNKRRWLGIWLLLPWVLAAQPRNPFIPLPLPDCPMAAESPGDWRLLGIIGQPALRYGWVVTPAGQWLRLRPQQTLLAGRWRVAWIAADALTLAALPTDPDCPVAGDDVRLMLNTP</sequence>
<dbReference type="STRING" id="1411141.GCA_001590885_03556"/>
<reference evidence="1 2" key="1">
    <citation type="submission" date="2017-06" db="EMBL/GenBank/DDBJ databases">
        <authorList>
            <consortium name="Pathogen Informatics"/>
        </authorList>
    </citation>
    <scope>NUCLEOTIDE SEQUENCE [LARGE SCALE GENOMIC DNA]</scope>
    <source>
        <strain evidence="1 2">NCTC12148</strain>
    </source>
</reference>
<proteinExistence type="predicted"/>
<dbReference type="KEGG" id="sfj:SAMEA4384070_4566"/>
<accession>A0A240CFJ6</accession>
<dbReference type="Proteomes" id="UP000215134">
    <property type="component" value="Chromosome 1"/>
</dbReference>
<dbReference type="OrthoDB" id="6540712at2"/>
<gene>
    <name evidence="1" type="ORF">SAMEA4384070_04566</name>
</gene>
<organism evidence="1 2">
    <name type="scientific">Serratia ficaria</name>
    <dbReference type="NCBI Taxonomy" id="61651"/>
    <lineage>
        <taxon>Bacteria</taxon>
        <taxon>Pseudomonadati</taxon>
        <taxon>Pseudomonadota</taxon>
        <taxon>Gammaproteobacteria</taxon>
        <taxon>Enterobacterales</taxon>
        <taxon>Yersiniaceae</taxon>
        <taxon>Serratia</taxon>
    </lineage>
</organism>
<evidence type="ECO:0000313" key="1">
    <source>
        <dbReference type="EMBL" id="SNW05798.1"/>
    </source>
</evidence>
<dbReference type="GeneID" id="75029687"/>
<evidence type="ECO:0000313" key="2">
    <source>
        <dbReference type="Proteomes" id="UP000215134"/>
    </source>
</evidence>
<dbReference type="EMBL" id="LT906479">
    <property type="protein sequence ID" value="SNW05798.1"/>
    <property type="molecule type" value="Genomic_DNA"/>
</dbReference>
<dbReference type="AlphaFoldDB" id="A0A240CFJ6"/>